<dbReference type="NCBIfam" id="NF004051">
    <property type="entry name" value="PRK05571.1"/>
    <property type="match status" value="1"/>
</dbReference>
<evidence type="ECO:0000313" key="4">
    <source>
        <dbReference type="Proteomes" id="UP001210678"/>
    </source>
</evidence>
<dbReference type="InterPro" id="IPR003500">
    <property type="entry name" value="RpiB_LacA_LacB"/>
</dbReference>
<accession>A0ABT4YVU5</accession>
<proteinExistence type="inferred from homology"/>
<dbReference type="PANTHER" id="PTHR43732:SF1">
    <property type="entry name" value="RIBOSE 5-PHOSPHATE ISOMERASE"/>
    <property type="match status" value="1"/>
</dbReference>
<protein>
    <submittedName>
        <fullName evidence="3">RpiB/LacA/LacB family sugar-phosphate isomerase</fullName>
    </submittedName>
</protein>
<comment type="caution">
    <text evidence="3">The sequence shown here is derived from an EMBL/GenBank/DDBJ whole genome shotgun (WGS) entry which is preliminary data.</text>
</comment>
<dbReference type="GO" id="GO:0016853">
    <property type="term" value="F:isomerase activity"/>
    <property type="evidence" value="ECO:0007669"/>
    <property type="project" value="UniProtKB-KW"/>
</dbReference>
<dbReference type="InterPro" id="IPR036569">
    <property type="entry name" value="RpiB_LacA_LacB_sf"/>
</dbReference>
<dbReference type="Proteomes" id="UP001210678">
    <property type="component" value="Unassembled WGS sequence"/>
</dbReference>
<dbReference type="PANTHER" id="PTHR43732">
    <property type="entry name" value="RIBOSE 5-PHOSPHATE ISOMERASE-RELATED"/>
    <property type="match status" value="1"/>
</dbReference>
<dbReference type="EMBL" id="JAQLOI010000003">
    <property type="protein sequence ID" value="MDB1125505.1"/>
    <property type="molecule type" value="Genomic_DNA"/>
</dbReference>
<sequence length="153" mass="16570">MNIAIGCDDAAVELKNTLAKHLESLGYEYTDYSQPAEDESNLYADVAARVAYSVAEHKHERGIIICGTGIGVSIMANKVPGIRAALCHDVFSAIRARKSNGAQIITMGARVIGSELAKTILENWLQADQIDPSSLPKVQRINEIEDSILSKSE</sequence>
<organism evidence="3 4">
    <name type="scientific">Vibrio algarum</name>
    <dbReference type="NCBI Taxonomy" id="3020714"/>
    <lineage>
        <taxon>Bacteria</taxon>
        <taxon>Pseudomonadati</taxon>
        <taxon>Pseudomonadota</taxon>
        <taxon>Gammaproteobacteria</taxon>
        <taxon>Vibrionales</taxon>
        <taxon>Vibrionaceae</taxon>
        <taxon>Vibrio</taxon>
    </lineage>
</organism>
<name>A0ABT4YVU5_9VIBR</name>
<dbReference type="InterPro" id="IPR051812">
    <property type="entry name" value="SPI_LacAB/RpiB"/>
</dbReference>
<evidence type="ECO:0000256" key="2">
    <source>
        <dbReference type="ARBA" id="ARBA00023235"/>
    </source>
</evidence>
<evidence type="ECO:0000256" key="1">
    <source>
        <dbReference type="ARBA" id="ARBA00008754"/>
    </source>
</evidence>
<comment type="similarity">
    <text evidence="1">Belongs to the LacAB/RpiB family.</text>
</comment>
<dbReference type="Gene3D" id="3.40.1400.10">
    <property type="entry name" value="Sugar-phosphate isomerase, RpiB/LacA/LacB"/>
    <property type="match status" value="1"/>
</dbReference>
<keyword evidence="4" id="KW-1185">Reference proteome</keyword>
<dbReference type="RefSeq" id="WP_272139281.1">
    <property type="nucleotide sequence ID" value="NZ_JAQLOI010000003.1"/>
</dbReference>
<dbReference type="Pfam" id="PF02502">
    <property type="entry name" value="LacAB_rpiB"/>
    <property type="match status" value="1"/>
</dbReference>
<keyword evidence="2 3" id="KW-0413">Isomerase</keyword>
<gene>
    <name evidence="3" type="ORF">PGX00_18320</name>
</gene>
<dbReference type="NCBIfam" id="TIGR00689">
    <property type="entry name" value="rpiB_lacA_lacB"/>
    <property type="match status" value="1"/>
</dbReference>
<dbReference type="PIRSF" id="PIRSF005384">
    <property type="entry name" value="RpiB_LacA_B"/>
    <property type="match status" value="1"/>
</dbReference>
<reference evidence="3 4" key="1">
    <citation type="submission" date="2023-01" db="EMBL/GenBank/DDBJ databases">
        <title>Vibrio sp. KJ40-1 sp.nov, isolated from marine algae.</title>
        <authorList>
            <person name="Butt M."/>
            <person name="Kim J.M.J."/>
            <person name="Jeon C.O.C."/>
        </authorList>
    </citation>
    <scope>NUCLEOTIDE SEQUENCE [LARGE SCALE GENOMIC DNA]</scope>
    <source>
        <strain evidence="3 4">KJ40-1</strain>
    </source>
</reference>
<evidence type="ECO:0000313" key="3">
    <source>
        <dbReference type="EMBL" id="MDB1125505.1"/>
    </source>
</evidence>
<dbReference type="SUPFAM" id="SSF89623">
    <property type="entry name" value="Ribose/Galactose isomerase RpiB/AlsB"/>
    <property type="match status" value="1"/>
</dbReference>